<evidence type="ECO:0000313" key="4">
    <source>
        <dbReference type="EMBL" id="EDJ92118.1"/>
    </source>
</evidence>
<dbReference type="SUPFAM" id="SSF54980">
    <property type="entry name" value="EF-G C-terminal domain-like"/>
    <property type="match status" value="1"/>
</dbReference>
<evidence type="ECO:0000313" key="5">
    <source>
        <dbReference type="Proteomes" id="UP000003185"/>
    </source>
</evidence>
<dbReference type="Proteomes" id="UP000003185">
    <property type="component" value="Unassembled WGS sequence"/>
</dbReference>
<dbReference type="GO" id="GO:0043168">
    <property type="term" value="F:anion binding"/>
    <property type="evidence" value="ECO:0007669"/>
    <property type="project" value="UniProtKB-ARBA"/>
</dbReference>
<dbReference type="PROSITE" id="PS00910">
    <property type="entry name" value="UPF0029"/>
    <property type="match status" value="1"/>
</dbReference>
<dbReference type="EMBL" id="AAZF01000014">
    <property type="protein sequence ID" value="EDJ92118.1"/>
    <property type="molecule type" value="Genomic_DNA"/>
</dbReference>
<dbReference type="GO" id="GO:0005737">
    <property type="term" value="C:cytoplasm"/>
    <property type="evidence" value="ECO:0007669"/>
    <property type="project" value="TreeGrafter"/>
</dbReference>
<dbReference type="InterPro" id="IPR023582">
    <property type="entry name" value="Impact"/>
</dbReference>
<dbReference type="InterPro" id="IPR015269">
    <property type="entry name" value="UPF0029_Impact_C"/>
</dbReference>
<feature type="domain" description="Impact N-terminal" evidence="2">
    <location>
        <begin position="22"/>
        <end position="129"/>
    </location>
</feature>
<dbReference type="InterPro" id="IPR020569">
    <property type="entry name" value="UPF0029_Impact_CS"/>
</dbReference>
<dbReference type="InterPro" id="IPR015796">
    <property type="entry name" value="Impact_YigZ-like"/>
</dbReference>
<feature type="domain" description="UPF0029" evidence="3">
    <location>
        <begin position="145"/>
        <end position="200"/>
    </location>
</feature>
<dbReference type="SUPFAM" id="SSF54211">
    <property type="entry name" value="Ribosomal protein S5 domain 2-like"/>
    <property type="match status" value="1"/>
</dbReference>
<sequence length="210" mass="23255">MKKEMAEYLVPKSAVVFEEEIKKSRFITYLQHTEGLEDARAFWAKIKQEHPNARHHCWAAVAGKPTDSLQLGFSDDGEPAGTAGKPMLSALQGSQLGEISAVVVRYYGGILLGTGGLVRAYGNGVQQALKLIESEIKVERTLFKLDCDYGRLRLVQQLCEKYQVEILSQGFQANIHLILGISEKTIEAFSSELTEKSSGRLVIQLLEIGE</sequence>
<dbReference type="GO" id="GO:0017111">
    <property type="term" value="F:ribonucleoside triphosphate phosphatase activity"/>
    <property type="evidence" value="ECO:0007669"/>
    <property type="project" value="UniProtKB-ARBA"/>
</dbReference>
<proteinExistence type="inferred from homology"/>
<gene>
    <name evidence="4" type="ORF">CGSHi3655_00704</name>
</gene>
<dbReference type="Pfam" id="PF09186">
    <property type="entry name" value="DUF1949"/>
    <property type="match status" value="1"/>
</dbReference>
<dbReference type="Pfam" id="PF01205">
    <property type="entry name" value="Impact_N"/>
    <property type="match status" value="1"/>
</dbReference>
<evidence type="ECO:0000259" key="2">
    <source>
        <dbReference type="Pfam" id="PF01205"/>
    </source>
</evidence>
<evidence type="ECO:0000259" key="3">
    <source>
        <dbReference type="Pfam" id="PF09186"/>
    </source>
</evidence>
<evidence type="ECO:0008006" key="6">
    <source>
        <dbReference type="Google" id="ProtNLM"/>
    </source>
</evidence>
<dbReference type="InterPro" id="IPR035647">
    <property type="entry name" value="EFG_III/V"/>
</dbReference>
<organism evidence="4 5">
    <name type="scientific">Haemophilus influenzae (strain NTHi 3655)</name>
    <dbReference type="NCBI Taxonomy" id="375177"/>
    <lineage>
        <taxon>Bacteria</taxon>
        <taxon>Pseudomonadati</taxon>
        <taxon>Pseudomonadota</taxon>
        <taxon>Gammaproteobacteria</taxon>
        <taxon>Pasteurellales</taxon>
        <taxon>Pasteurellaceae</taxon>
        <taxon>Haemophilus</taxon>
    </lineage>
</organism>
<protein>
    <recommendedName>
        <fullName evidence="6">YigZ family protein</fullName>
    </recommendedName>
</protein>
<dbReference type="AlphaFoldDB" id="A0A0H3PCJ4"/>
<accession>A0A0H3PCJ4</accession>
<dbReference type="PANTHER" id="PTHR16301">
    <property type="entry name" value="IMPACT-RELATED"/>
    <property type="match status" value="1"/>
</dbReference>
<dbReference type="InterPro" id="IPR001498">
    <property type="entry name" value="Impact_N"/>
</dbReference>
<dbReference type="GO" id="GO:0032561">
    <property type="term" value="F:guanyl ribonucleotide binding"/>
    <property type="evidence" value="ECO:0007669"/>
    <property type="project" value="UniProtKB-ARBA"/>
</dbReference>
<reference evidence="4 5" key="1">
    <citation type="journal article" date="2007" name="Genome Biol.">
        <title>Characterization and modeling of the Haemophilus influenzae core and supragenomes based on the complete genomic sequences of Rd and 12 clinical nontypeable strains.</title>
        <authorList>
            <person name="Hogg J.S."/>
            <person name="Hu F.Z."/>
            <person name="Janto B."/>
            <person name="Boissy R."/>
            <person name="Hayes J."/>
            <person name="Keefe R."/>
            <person name="Post J.C."/>
            <person name="Ehrlich G.D."/>
        </authorList>
    </citation>
    <scope>NUCLEOTIDE SEQUENCE [LARGE SCALE GENOMIC DNA]</scope>
    <source>
        <strain evidence="5">NTHi 3655</strain>
    </source>
</reference>
<dbReference type="GO" id="GO:0006446">
    <property type="term" value="P:regulation of translational initiation"/>
    <property type="evidence" value="ECO:0007669"/>
    <property type="project" value="TreeGrafter"/>
</dbReference>
<dbReference type="NCBIfam" id="TIGR00257">
    <property type="entry name" value="IMPACT_YIGZ"/>
    <property type="match status" value="1"/>
</dbReference>
<dbReference type="Gene3D" id="3.30.70.240">
    <property type="match status" value="1"/>
</dbReference>
<dbReference type="InterPro" id="IPR036956">
    <property type="entry name" value="Impact_N_sf"/>
</dbReference>
<dbReference type="PANTHER" id="PTHR16301:SF20">
    <property type="entry name" value="IMPACT FAMILY MEMBER YIGZ"/>
    <property type="match status" value="1"/>
</dbReference>
<dbReference type="InterPro" id="IPR020568">
    <property type="entry name" value="Ribosomal_Su5_D2-typ_SF"/>
</dbReference>
<name>A0A0H3PCJ4_HAEI3</name>
<comment type="caution">
    <text evidence="4">The sequence shown here is derived from an EMBL/GenBank/DDBJ whole genome shotgun (WGS) entry which is preliminary data.</text>
</comment>
<dbReference type="Gene3D" id="3.30.230.30">
    <property type="entry name" value="Impact, N-terminal domain"/>
    <property type="match status" value="1"/>
</dbReference>
<comment type="similarity">
    <text evidence="1">Belongs to the IMPACT family.</text>
</comment>
<evidence type="ECO:0000256" key="1">
    <source>
        <dbReference type="ARBA" id="ARBA00007665"/>
    </source>
</evidence>